<dbReference type="Proteomes" id="UP000054350">
    <property type="component" value="Unassembled WGS sequence"/>
</dbReference>
<proteinExistence type="predicted"/>
<sequence length="187" mass="18949">MRADDGAVPPPPLPVTSSQLPPLPPLATTLPPLPRAMHQHAWPTSAPAPITFDAHQLAAMAAALAAVSAPPTAAPNVATIWPSELETAAAAAAIPPTATNMTFAWPPGWIEDPVVKPEPASMPPHAAAAAAAAFAAMFPPATPQPQHVPWTPFTPPADAALPDAPGPICTARADVRAGGGTNDTARR</sequence>
<protein>
    <submittedName>
        <fullName evidence="2">Uncharacterized protein</fullName>
    </submittedName>
</protein>
<name>A0A0L0SH61_ALLM3</name>
<dbReference type="AlphaFoldDB" id="A0A0L0SH61"/>
<gene>
    <name evidence="2" type="ORF">AMAG_06584</name>
</gene>
<reference evidence="2 3" key="1">
    <citation type="submission" date="2009-11" db="EMBL/GenBank/DDBJ databases">
        <title>Annotation of Allomyces macrogynus ATCC 38327.</title>
        <authorList>
            <consortium name="The Broad Institute Genome Sequencing Platform"/>
            <person name="Russ C."/>
            <person name="Cuomo C."/>
            <person name="Burger G."/>
            <person name="Gray M.W."/>
            <person name="Holland P.W.H."/>
            <person name="King N."/>
            <person name="Lang F.B.F."/>
            <person name="Roger A.J."/>
            <person name="Ruiz-Trillo I."/>
            <person name="Young S.K."/>
            <person name="Zeng Q."/>
            <person name="Gargeya S."/>
            <person name="Fitzgerald M."/>
            <person name="Haas B."/>
            <person name="Abouelleil A."/>
            <person name="Alvarado L."/>
            <person name="Arachchi H.M."/>
            <person name="Berlin A."/>
            <person name="Chapman S.B."/>
            <person name="Gearin G."/>
            <person name="Goldberg J."/>
            <person name="Griggs A."/>
            <person name="Gujja S."/>
            <person name="Hansen M."/>
            <person name="Heiman D."/>
            <person name="Howarth C."/>
            <person name="Larimer J."/>
            <person name="Lui A."/>
            <person name="MacDonald P.J.P."/>
            <person name="McCowen C."/>
            <person name="Montmayeur A."/>
            <person name="Murphy C."/>
            <person name="Neiman D."/>
            <person name="Pearson M."/>
            <person name="Priest M."/>
            <person name="Roberts A."/>
            <person name="Saif S."/>
            <person name="Shea T."/>
            <person name="Sisk P."/>
            <person name="Stolte C."/>
            <person name="Sykes S."/>
            <person name="Wortman J."/>
            <person name="Nusbaum C."/>
            <person name="Birren B."/>
        </authorList>
    </citation>
    <scope>NUCLEOTIDE SEQUENCE [LARGE SCALE GENOMIC DNA]</scope>
    <source>
        <strain evidence="2 3">ATCC 38327</strain>
    </source>
</reference>
<dbReference type="EMBL" id="GG745338">
    <property type="protein sequence ID" value="KNE61787.1"/>
    <property type="molecule type" value="Genomic_DNA"/>
</dbReference>
<evidence type="ECO:0000256" key="1">
    <source>
        <dbReference type="SAM" id="MobiDB-lite"/>
    </source>
</evidence>
<evidence type="ECO:0000313" key="2">
    <source>
        <dbReference type="EMBL" id="KNE61787.1"/>
    </source>
</evidence>
<reference evidence="2 3" key="2">
    <citation type="submission" date="2009-11" db="EMBL/GenBank/DDBJ databases">
        <title>The Genome Sequence of Allomyces macrogynus strain ATCC 38327.</title>
        <authorList>
            <consortium name="The Broad Institute Genome Sequencing Platform"/>
            <person name="Russ C."/>
            <person name="Cuomo C."/>
            <person name="Shea T."/>
            <person name="Young S.K."/>
            <person name="Zeng Q."/>
            <person name="Koehrsen M."/>
            <person name="Haas B."/>
            <person name="Borodovsky M."/>
            <person name="Guigo R."/>
            <person name="Alvarado L."/>
            <person name="Berlin A."/>
            <person name="Borenstein D."/>
            <person name="Chen Z."/>
            <person name="Engels R."/>
            <person name="Freedman E."/>
            <person name="Gellesch M."/>
            <person name="Goldberg J."/>
            <person name="Griggs A."/>
            <person name="Gujja S."/>
            <person name="Heiman D."/>
            <person name="Hepburn T."/>
            <person name="Howarth C."/>
            <person name="Jen D."/>
            <person name="Larson L."/>
            <person name="Lewis B."/>
            <person name="Mehta T."/>
            <person name="Park D."/>
            <person name="Pearson M."/>
            <person name="Roberts A."/>
            <person name="Saif S."/>
            <person name="Shenoy N."/>
            <person name="Sisk P."/>
            <person name="Stolte C."/>
            <person name="Sykes S."/>
            <person name="Walk T."/>
            <person name="White J."/>
            <person name="Yandava C."/>
            <person name="Burger G."/>
            <person name="Gray M.W."/>
            <person name="Holland P.W.H."/>
            <person name="King N."/>
            <person name="Lang F.B.F."/>
            <person name="Roger A.J."/>
            <person name="Ruiz-Trillo I."/>
            <person name="Lander E."/>
            <person name="Nusbaum C."/>
        </authorList>
    </citation>
    <scope>NUCLEOTIDE SEQUENCE [LARGE SCALE GENOMIC DNA]</scope>
    <source>
        <strain evidence="2 3">ATCC 38327</strain>
    </source>
</reference>
<feature type="compositionally biased region" description="Low complexity" evidence="1">
    <location>
        <begin position="15"/>
        <end position="30"/>
    </location>
</feature>
<organism evidence="2 3">
    <name type="scientific">Allomyces macrogynus (strain ATCC 38327)</name>
    <name type="common">Allomyces javanicus var. macrogynus</name>
    <dbReference type="NCBI Taxonomy" id="578462"/>
    <lineage>
        <taxon>Eukaryota</taxon>
        <taxon>Fungi</taxon>
        <taxon>Fungi incertae sedis</taxon>
        <taxon>Blastocladiomycota</taxon>
        <taxon>Blastocladiomycetes</taxon>
        <taxon>Blastocladiales</taxon>
        <taxon>Blastocladiaceae</taxon>
        <taxon>Allomyces</taxon>
    </lineage>
</organism>
<evidence type="ECO:0000313" key="3">
    <source>
        <dbReference type="Proteomes" id="UP000054350"/>
    </source>
</evidence>
<keyword evidence="3" id="KW-1185">Reference proteome</keyword>
<dbReference type="VEuPathDB" id="FungiDB:AMAG_06584"/>
<accession>A0A0L0SH61</accession>
<feature type="region of interest" description="Disordered" evidence="1">
    <location>
        <begin position="1"/>
        <end position="32"/>
    </location>
</feature>